<sequence>MAVNDQVFKLLDLPPELLAQVVFNLDIKSAKQVRLTCSLLKEFAEPRLFERFRILHGIKAEELACLLARDSRRAAFLRSVLVSTKYGEDKGLETFPLDLRKMHNLEELILETPDCNSKQPEDRISWIRLQKGYEDIFRQSSVAIPQAQRILPCLETCTMHFVDEVVSLYPLTKYSSIFLHPTLKSLTLSCACTDKPERILADYRQYKHTTALEHLHLEECDIEPDSLEILLKFPKELKSLKLSEGIRYDDSLATRRSRMHGNVNPSLLSRAITQATGNSLESLSLALGYQERNDRTILRPGRFLDFTNMSALKTLGISISTSRLIFPRHQCDHSTYRRLPPSLETLRVFSIPLLTPFMNRRRPHIPFQTCLIKEKAAHGAPNLKHVIWAYEYQAPGSRSQFGLARRRGPDVIERMISASKEYIVDLCNKNYHIYQSHDVRLSVECDITPRGFIPPYLYPEDKPTTEPLWDSLQPPLEAQIYMHRAQRAARAALMGSHATNVEVAGSIGGSIASVATQTNDDDSGEEDDEDGDDDDDDDENMQLPPQAQELFELLMMQAAPPLQP</sequence>
<gene>
    <name evidence="1" type="ORF">H2198_003051</name>
</gene>
<organism evidence="1 2">
    <name type="scientific">Neophaeococcomyces mojaviensis</name>
    <dbReference type="NCBI Taxonomy" id="3383035"/>
    <lineage>
        <taxon>Eukaryota</taxon>
        <taxon>Fungi</taxon>
        <taxon>Dikarya</taxon>
        <taxon>Ascomycota</taxon>
        <taxon>Pezizomycotina</taxon>
        <taxon>Eurotiomycetes</taxon>
        <taxon>Chaetothyriomycetidae</taxon>
        <taxon>Chaetothyriales</taxon>
        <taxon>Chaetothyriales incertae sedis</taxon>
        <taxon>Neophaeococcomyces</taxon>
    </lineage>
</organism>
<accession>A0ACC3ACL7</accession>
<proteinExistence type="predicted"/>
<evidence type="ECO:0000313" key="1">
    <source>
        <dbReference type="EMBL" id="KAJ9659637.1"/>
    </source>
</evidence>
<dbReference type="Proteomes" id="UP001172386">
    <property type="component" value="Unassembled WGS sequence"/>
</dbReference>
<protein>
    <submittedName>
        <fullName evidence="1">Uncharacterized protein</fullName>
    </submittedName>
</protein>
<reference evidence="1" key="1">
    <citation type="submission" date="2022-10" db="EMBL/GenBank/DDBJ databases">
        <title>Culturing micro-colonial fungi from biological soil crusts in the Mojave desert and describing Neophaeococcomyces mojavensis, and introducing the new genera and species Taxawa tesnikishii.</title>
        <authorList>
            <person name="Kurbessoian T."/>
            <person name="Stajich J.E."/>
        </authorList>
    </citation>
    <scope>NUCLEOTIDE SEQUENCE</scope>
    <source>
        <strain evidence="1">JES_112</strain>
    </source>
</reference>
<evidence type="ECO:0000313" key="2">
    <source>
        <dbReference type="Proteomes" id="UP001172386"/>
    </source>
</evidence>
<dbReference type="EMBL" id="JAPDRQ010000038">
    <property type="protein sequence ID" value="KAJ9659637.1"/>
    <property type="molecule type" value="Genomic_DNA"/>
</dbReference>
<keyword evidence="2" id="KW-1185">Reference proteome</keyword>
<name>A0ACC3ACL7_9EURO</name>
<comment type="caution">
    <text evidence="1">The sequence shown here is derived from an EMBL/GenBank/DDBJ whole genome shotgun (WGS) entry which is preliminary data.</text>
</comment>